<evidence type="ECO:0000256" key="1">
    <source>
        <dbReference type="ARBA" id="ARBA00022485"/>
    </source>
</evidence>
<keyword evidence="3" id="KW-0560">Oxidoreductase</keyword>
<name>A0A517SB70_9PLAN</name>
<dbReference type="EMBL" id="CP036271">
    <property type="protein sequence ID" value="QDT53359.1"/>
    <property type="molecule type" value="Genomic_DNA"/>
</dbReference>
<evidence type="ECO:0000256" key="2">
    <source>
        <dbReference type="ARBA" id="ARBA00022723"/>
    </source>
</evidence>
<evidence type="ECO:0000313" key="7">
    <source>
        <dbReference type="EMBL" id="QDT53359.1"/>
    </source>
</evidence>
<gene>
    <name evidence="7" type="primary">xly_1</name>
    <name evidence="7" type="ORF">Pan44_13760</name>
</gene>
<dbReference type="InterPro" id="IPR033803">
    <property type="entry name" value="CBD-like_Golvesin-Xly"/>
</dbReference>
<organism evidence="7 8">
    <name type="scientific">Caulifigura coniformis</name>
    <dbReference type="NCBI Taxonomy" id="2527983"/>
    <lineage>
        <taxon>Bacteria</taxon>
        <taxon>Pseudomonadati</taxon>
        <taxon>Planctomycetota</taxon>
        <taxon>Planctomycetia</taxon>
        <taxon>Planctomycetales</taxon>
        <taxon>Planctomycetaceae</taxon>
        <taxon>Caulifigura</taxon>
    </lineage>
</organism>
<dbReference type="GO" id="GO:0051539">
    <property type="term" value="F:4 iron, 4 sulfur cluster binding"/>
    <property type="evidence" value="ECO:0007669"/>
    <property type="project" value="UniProtKB-KW"/>
</dbReference>
<dbReference type="OrthoDB" id="287984at2"/>
<dbReference type="Proteomes" id="UP000315700">
    <property type="component" value="Chromosome"/>
</dbReference>
<keyword evidence="4" id="KW-0408">Iron</keyword>
<feature type="domain" description="Golvesin/Xly CBD-like" evidence="6">
    <location>
        <begin position="563"/>
        <end position="691"/>
    </location>
</feature>
<dbReference type="PANTHER" id="PTHR43498:SF1">
    <property type="entry name" value="COB--COM HETERODISULFIDE REDUCTASE IRON-SULFUR SUBUNIT A"/>
    <property type="match status" value="1"/>
</dbReference>
<keyword evidence="8" id="KW-1185">Reference proteome</keyword>
<dbReference type="InParanoid" id="A0A517SB70"/>
<keyword evidence="7" id="KW-0456">Lyase</keyword>
<dbReference type="KEGG" id="ccos:Pan44_13760"/>
<dbReference type="Gene3D" id="3.50.50.60">
    <property type="entry name" value="FAD/NAD(P)-binding domain"/>
    <property type="match status" value="1"/>
</dbReference>
<dbReference type="InterPro" id="IPR036188">
    <property type="entry name" value="FAD/NAD-bd_sf"/>
</dbReference>
<dbReference type="EC" id="4.2.2.12" evidence="7"/>
<dbReference type="InterPro" id="IPR039650">
    <property type="entry name" value="HdrA-like"/>
</dbReference>
<dbReference type="AlphaFoldDB" id="A0A517SB70"/>
<evidence type="ECO:0000256" key="4">
    <source>
        <dbReference type="ARBA" id="ARBA00023004"/>
    </source>
</evidence>
<dbReference type="Pfam" id="PF12831">
    <property type="entry name" value="FAD_oxidored"/>
    <property type="match status" value="1"/>
</dbReference>
<keyword evidence="5" id="KW-0411">Iron-sulfur</keyword>
<dbReference type="Gene3D" id="2.60.120.260">
    <property type="entry name" value="Galactose-binding domain-like"/>
    <property type="match status" value="1"/>
</dbReference>
<dbReference type="PANTHER" id="PTHR43498">
    <property type="entry name" value="FERREDOXIN:COB-COM HETERODISULFIDE REDUCTASE SUBUNIT A"/>
    <property type="match status" value="1"/>
</dbReference>
<dbReference type="SUPFAM" id="SSF51905">
    <property type="entry name" value="FAD/NAD(P)-binding domain"/>
    <property type="match status" value="1"/>
</dbReference>
<dbReference type="GO" id="GO:0046872">
    <property type="term" value="F:metal ion binding"/>
    <property type="evidence" value="ECO:0007669"/>
    <property type="project" value="UniProtKB-KW"/>
</dbReference>
<keyword evidence="2" id="KW-0479">Metal-binding</keyword>
<dbReference type="RefSeq" id="WP_145028517.1">
    <property type="nucleotide sequence ID" value="NZ_CP036271.1"/>
</dbReference>
<reference evidence="7 8" key="1">
    <citation type="submission" date="2019-02" db="EMBL/GenBank/DDBJ databases">
        <title>Deep-cultivation of Planctomycetes and their phenomic and genomic characterization uncovers novel biology.</title>
        <authorList>
            <person name="Wiegand S."/>
            <person name="Jogler M."/>
            <person name="Boedeker C."/>
            <person name="Pinto D."/>
            <person name="Vollmers J."/>
            <person name="Rivas-Marin E."/>
            <person name="Kohn T."/>
            <person name="Peeters S.H."/>
            <person name="Heuer A."/>
            <person name="Rast P."/>
            <person name="Oberbeckmann S."/>
            <person name="Bunk B."/>
            <person name="Jeske O."/>
            <person name="Meyerdierks A."/>
            <person name="Storesund J.E."/>
            <person name="Kallscheuer N."/>
            <person name="Luecker S."/>
            <person name="Lage O.M."/>
            <person name="Pohl T."/>
            <person name="Merkel B.J."/>
            <person name="Hornburger P."/>
            <person name="Mueller R.-W."/>
            <person name="Bruemmer F."/>
            <person name="Labrenz M."/>
            <person name="Spormann A.M."/>
            <person name="Op den Camp H."/>
            <person name="Overmann J."/>
            <person name="Amann R."/>
            <person name="Jetten M.S.M."/>
            <person name="Mascher T."/>
            <person name="Medema M.H."/>
            <person name="Devos D.P."/>
            <person name="Kaster A.-K."/>
            <person name="Ovreas L."/>
            <person name="Rohde M."/>
            <person name="Galperin M.Y."/>
            <person name="Jogler C."/>
        </authorList>
    </citation>
    <scope>NUCLEOTIDE SEQUENCE [LARGE SCALE GENOMIC DNA]</scope>
    <source>
        <strain evidence="7 8">Pan44</strain>
    </source>
</reference>
<evidence type="ECO:0000256" key="3">
    <source>
        <dbReference type="ARBA" id="ARBA00023002"/>
    </source>
</evidence>
<dbReference type="GO" id="GO:0016491">
    <property type="term" value="F:oxidoreductase activity"/>
    <property type="evidence" value="ECO:0007669"/>
    <property type="project" value="UniProtKB-KW"/>
</dbReference>
<keyword evidence="1" id="KW-0004">4Fe-4S</keyword>
<proteinExistence type="predicted"/>
<evidence type="ECO:0000256" key="5">
    <source>
        <dbReference type="ARBA" id="ARBA00023014"/>
    </source>
</evidence>
<accession>A0A517SB70</accession>
<protein>
    <submittedName>
        <fullName evidence="7">Xanthan lyase</fullName>
        <ecNumber evidence="7">4.2.2.12</ecNumber>
    </submittedName>
</protein>
<evidence type="ECO:0000259" key="6">
    <source>
        <dbReference type="Pfam" id="PF25275"/>
    </source>
</evidence>
<evidence type="ECO:0000313" key="8">
    <source>
        <dbReference type="Proteomes" id="UP000315700"/>
    </source>
</evidence>
<dbReference type="Pfam" id="PF25275">
    <property type="entry name" value="Golvesin_C"/>
    <property type="match status" value="1"/>
</dbReference>
<dbReference type="GO" id="GO:0047492">
    <property type="term" value="F:xanthan lyase activity"/>
    <property type="evidence" value="ECO:0007669"/>
    <property type="project" value="UniProtKB-EC"/>
</dbReference>
<sequence length="696" mass="76160">MIRTWSLFAVVVPGLALLALLIPAAEAKIDVPPSVDVIVYGSTPAGFCAAIGAAREGARVLLLEPTAHVGGVNTGGLSFSDSNQTVRAALGGLFEEWHLRIEKDYTDRGVTLPYKVSVKDHTHWTYEPHVAMRVTRQLLEEAGVRVLTKQTLKSVQKQDGRIAHLVCTNGNTFGARTYVDATYEGDLMAAAGVSWTIGRESRKELDEKYAGVRFSKPLMAISGFDDRGKLLPLVTTADGGNEGDGDRNVMIYSFRLCLTKEADNRVPFPKPAKYDPARFEAVRRYFRQEPRPIVLWDLYPLPGKKFDANNGIGKQFSMGLIGGCNGWSEDDAAGREKKWEEHKQYILELYQFLTTDPAVPEHLQKVLAELGLCRDEFPETGHWSPQLYVREGRRMRGAYFLTEHDVLTNLEKPDAIAISSFPIDSHDCQRVARKDGGVLSEGTIFPVKPGGRKHGPPMQVPYRAITPKADECTNLLVPVAISASHVAYSSIRVEPTWMTIGHSAGIAAALAAKEKVAVQKLPYETLRAALLGQKQVLVAPELPPVPVSSGPAGLDPKSLPGIVIDETEAKADGPWSHSTTFQPYVWKGYLHDDRRGDGQSTLTFRVTPPKTGRYELKIAYSPHATRAKNIPVTVRSGGASTDFVFDETVPLPAGGRFRTAGTVALNAADEATVTISNRRTDGFVIVDAIQLLEAKE</sequence>